<feature type="binding site" evidence="2">
    <location>
        <position position="158"/>
    </location>
    <ligand>
        <name>substrate</name>
    </ligand>
</feature>
<evidence type="ECO:0000313" key="6">
    <source>
        <dbReference type="Proteomes" id="UP000663479"/>
    </source>
</evidence>
<sequence length="361" mass="39515">MTTKPLVGHLSTTARTLPLAVAIAAVAVGTAHASERLDVASAYSTQNLFGQSAENISERIKMMSEGEFEFAVHDPGELVPPFEIFNSVSSGAIPAGWTSIAYLSGNLPIANLYGALPFSPSAEAVFSWTSAGEGRELLQKALSPYNVKFLACSYLPQEPGGWFNKEINSTEDLNGLSMRISGLGAQVLNKFGASTQLIPGNEVYLSLERGRVDAAEFSIPQVDSAMGLDEIAEYYYFPGWQQGAGWLALLINQDVWDGYSNAQREQISTACEANIQQEADEVIPAQVETLRELEESGVKIRRFPDEVLTALHDGWDEVRNELMDESPEFAEAYTSLMEHAEKMQQWHDLQTLPVKSNVQGD</sequence>
<dbReference type="CDD" id="cd13604">
    <property type="entry name" value="PBP2_TRAP_ketoacid_lactate_like"/>
    <property type="match status" value="1"/>
</dbReference>
<feature type="binding site" evidence="3">
    <location>
        <position position="216"/>
    </location>
    <ligand>
        <name>substrate</name>
    </ligand>
</feature>
<feature type="binding site" evidence="3">
    <location>
        <position position="217"/>
    </location>
    <ligand>
        <name>Na(+)</name>
        <dbReference type="ChEBI" id="CHEBI:29101"/>
    </ligand>
</feature>
<dbReference type="InterPro" id="IPR038404">
    <property type="entry name" value="TRAP_DctP_sf"/>
</dbReference>
<dbReference type="GO" id="GO:0031317">
    <property type="term" value="C:tripartite ATP-independent periplasmic transporter complex"/>
    <property type="evidence" value="ECO:0007669"/>
    <property type="project" value="InterPro"/>
</dbReference>
<gene>
    <name evidence="5" type="ORF">JDS37_17710</name>
</gene>
<dbReference type="InterPro" id="IPR026289">
    <property type="entry name" value="SBP_TakP-like"/>
</dbReference>
<keyword evidence="3" id="KW-0479">Metal-binding</keyword>
<dbReference type="AlphaFoldDB" id="A0AAQ0CH05"/>
<dbReference type="GO" id="GO:0046872">
    <property type="term" value="F:metal ion binding"/>
    <property type="evidence" value="ECO:0007669"/>
    <property type="project" value="UniProtKB-KW"/>
</dbReference>
<dbReference type="RefSeq" id="WP_146945421.1">
    <property type="nucleotide sequence ID" value="NZ_BJUL01000036.1"/>
</dbReference>
<evidence type="ECO:0000313" key="5">
    <source>
        <dbReference type="EMBL" id="QRL03085.1"/>
    </source>
</evidence>
<evidence type="ECO:0000256" key="2">
    <source>
        <dbReference type="PIRSR" id="PIRSR039026-1"/>
    </source>
</evidence>
<dbReference type="NCBIfam" id="NF037995">
    <property type="entry name" value="TRAP_S1"/>
    <property type="match status" value="1"/>
</dbReference>
<keyword evidence="1 4" id="KW-0732">Signal</keyword>
<dbReference type="PANTHER" id="PTHR33376">
    <property type="match status" value="1"/>
</dbReference>
<dbReference type="Pfam" id="PF03480">
    <property type="entry name" value="DctP"/>
    <property type="match status" value="1"/>
</dbReference>
<organism evidence="5 6">
    <name type="scientific">Vreelandella venusta</name>
    <dbReference type="NCBI Taxonomy" id="44935"/>
    <lineage>
        <taxon>Bacteria</taxon>
        <taxon>Pseudomonadati</taxon>
        <taxon>Pseudomonadota</taxon>
        <taxon>Gammaproteobacteria</taxon>
        <taxon>Oceanospirillales</taxon>
        <taxon>Halomonadaceae</taxon>
        <taxon>Vreelandella</taxon>
    </lineage>
</organism>
<evidence type="ECO:0000256" key="1">
    <source>
        <dbReference type="ARBA" id="ARBA00022729"/>
    </source>
</evidence>
<feature type="binding site" evidence="3">
    <location>
        <position position="242"/>
    </location>
    <ligand>
        <name>substrate</name>
    </ligand>
</feature>
<dbReference type="Proteomes" id="UP000663479">
    <property type="component" value="Chromosome"/>
</dbReference>
<reference evidence="5" key="1">
    <citation type="submission" date="2020-12" db="EMBL/GenBank/DDBJ databases">
        <title>Genome reconstruction of Halomonas venusta strain DSM 4743.</title>
        <authorList>
            <person name="Aguirre-Garrido J.F."/>
            <person name="Hernandez-Soto L.M."/>
            <person name="Martinez-Abarca F."/>
        </authorList>
    </citation>
    <scope>NUCLEOTIDE SEQUENCE</scope>
    <source>
        <strain evidence="5">4743</strain>
    </source>
</reference>
<name>A0AAQ0CH05_9GAMM</name>
<dbReference type="EMBL" id="CP066539">
    <property type="protein sequence ID" value="QRL03085.1"/>
    <property type="molecule type" value="Genomic_DNA"/>
</dbReference>
<dbReference type="Gene3D" id="3.40.190.170">
    <property type="entry name" value="Bacterial extracellular solute-binding protein, family 7"/>
    <property type="match status" value="1"/>
</dbReference>
<dbReference type="Gene3D" id="3.40.190.10">
    <property type="entry name" value="Periplasmic binding protein-like II"/>
    <property type="match status" value="1"/>
</dbReference>
<feature type="signal peptide" evidence="4">
    <location>
        <begin position="1"/>
        <end position="33"/>
    </location>
</feature>
<evidence type="ECO:0000256" key="3">
    <source>
        <dbReference type="PIRSR" id="PIRSR039026-2"/>
    </source>
</evidence>
<evidence type="ECO:0000256" key="4">
    <source>
        <dbReference type="SAM" id="SignalP"/>
    </source>
</evidence>
<dbReference type="PANTHER" id="PTHR33376:SF5">
    <property type="entry name" value="EXTRACYTOPLASMIC SOLUTE RECEPTOR PROTEIN"/>
    <property type="match status" value="1"/>
</dbReference>
<accession>A0AAQ0CH05</accession>
<proteinExistence type="predicted"/>
<dbReference type="GO" id="GO:0055085">
    <property type="term" value="P:transmembrane transport"/>
    <property type="evidence" value="ECO:0007669"/>
    <property type="project" value="InterPro"/>
</dbReference>
<protein>
    <submittedName>
        <fullName evidence="5">TRAP transporter substrate-binding protein</fullName>
    </submittedName>
</protein>
<feature type="binding site" evidence="2">
    <location>
        <position position="179"/>
    </location>
    <ligand>
        <name>substrate</name>
    </ligand>
</feature>
<dbReference type="PIRSF" id="PIRSF039026">
    <property type="entry name" value="SiaP"/>
    <property type="match status" value="1"/>
</dbReference>
<dbReference type="InterPro" id="IPR018389">
    <property type="entry name" value="DctP_fam"/>
</dbReference>
<feature type="chain" id="PRO_5042953801" evidence="4">
    <location>
        <begin position="34"/>
        <end position="361"/>
    </location>
</feature>